<proteinExistence type="predicted"/>
<comment type="caution">
    <text evidence="1">The sequence shown here is derived from an EMBL/GenBank/DDBJ whole genome shotgun (WGS) entry which is preliminary data.</text>
</comment>
<accession>A0ACC2NVY2</accession>
<protein>
    <submittedName>
        <fullName evidence="1">Uncharacterized protein</fullName>
    </submittedName>
</protein>
<evidence type="ECO:0000313" key="1">
    <source>
        <dbReference type="EMBL" id="KAJ8674367.1"/>
    </source>
</evidence>
<reference evidence="1" key="1">
    <citation type="submission" date="2023-04" db="EMBL/GenBank/DDBJ databases">
        <title>A chromosome-level genome assembly of the parasitoid wasp Eretmocerus hayati.</title>
        <authorList>
            <person name="Zhong Y."/>
            <person name="Liu S."/>
            <person name="Liu Y."/>
        </authorList>
    </citation>
    <scope>NUCLEOTIDE SEQUENCE</scope>
    <source>
        <strain evidence="1">ZJU_SS_LIU_2023</strain>
    </source>
</reference>
<dbReference type="Proteomes" id="UP001239111">
    <property type="component" value="Chromosome 3"/>
</dbReference>
<keyword evidence="2" id="KW-1185">Reference proteome</keyword>
<organism evidence="1 2">
    <name type="scientific">Eretmocerus hayati</name>
    <dbReference type="NCBI Taxonomy" id="131215"/>
    <lineage>
        <taxon>Eukaryota</taxon>
        <taxon>Metazoa</taxon>
        <taxon>Ecdysozoa</taxon>
        <taxon>Arthropoda</taxon>
        <taxon>Hexapoda</taxon>
        <taxon>Insecta</taxon>
        <taxon>Pterygota</taxon>
        <taxon>Neoptera</taxon>
        <taxon>Endopterygota</taxon>
        <taxon>Hymenoptera</taxon>
        <taxon>Apocrita</taxon>
        <taxon>Proctotrupomorpha</taxon>
        <taxon>Chalcidoidea</taxon>
        <taxon>Aphelinidae</taxon>
        <taxon>Aphelininae</taxon>
        <taxon>Eretmocerus</taxon>
    </lineage>
</organism>
<evidence type="ECO:0000313" key="2">
    <source>
        <dbReference type="Proteomes" id="UP001239111"/>
    </source>
</evidence>
<name>A0ACC2NVY2_9HYME</name>
<gene>
    <name evidence="1" type="ORF">QAD02_005629</name>
</gene>
<dbReference type="EMBL" id="CM056743">
    <property type="protein sequence ID" value="KAJ8674367.1"/>
    <property type="molecule type" value="Genomic_DNA"/>
</dbReference>
<sequence>MSLKCIVQDRRGMFMVMKINAPPSNPIPCKENMELDYSNNGLTCRCMEDYVYHSVYDSCYEPFSQGPCPYPSQYIYRPINESVATCVENPCQDPQTFPYKDLGCFKLYVQSEACNENQILLVDKKTHQLDCADSSLGANELSNRMPVIIDTPGLKCSSGYGRNQAGRCKRKL</sequence>